<evidence type="ECO:0000313" key="3">
    <source>
        <dbReference type="Proteomes" id="UP001186944"/>
    </source>
</evidence>
<sequence>MASPSCNSPIEKWLRDIDPALIRYTSDFIRLDFTSERSVKYFTAADFAQFLTPVSNAHRRMIINHVAKLQTPRSKLGLDTLNERALPNDDSKDKLKGLQPKSLDFSINTACIDVSDDESDSAVSFSYKSPAEQALGELQDDIDLKQAEYNSARDYVQSLKSKYIQPSITDKCKSQCSKCHLRDGHNRRQCYNGDCPGPEYCNDIDKHPLERKTLQDAVHDMNNLEKELNSLRQHKKNKETALDETRNSFKYKIESTLINSNLEKYTFYTSRGRTPRQTVINNDIFILEKHYRGRIPLNLSEESKRFQKIISDFNKQFIPNPKTQAVNPEKKLLEKYGVIYPTCTGPSCSMSKDDNTMLFSVPPKKRKFLGKQEKL</sequence>
<name>A0AA89C310_PINIB</name>
<gene>
    <name evidence="2" type="ORF">FSP39_009570</name>
</gene>
<dbReference type="AlphaFoldDB" id="A0AA89C310"/>
<dbReference type="EMBL" id="VSWD01000007">
    <property type="protein sequence ID" value="KAK3097426.1"/>
    <property type="molecule type" value="Genomic_DNA"/>
</dbReference>
<keyword evidence="1" id="KW-0175">Coiled coil</keyword>
<evidence type="ECO:0000256" key="1">
    <source>
        <dbReference type="SAM" id="Coils"/>
    </source>
</evidence>
<reference evidence="2" key="1">
    <citation type="submission" date="2019-08" db="EMBL/GenBank/DDBJ databases">
        <title>The improved chromosome-level genome for the pearl oyster Pinctada fucata martensii using PacBio sequencing and Hi-C.</title>
        <authorList>
            <person name="Zheng Z."/>
        </authorList>
    </citation>
    <scope>NUCLEOTIDE SEQUENCE</scope>
    <source>
        <strain evidence="2">ZZ-2019</strain>
        <tissue evidence="2">Adductor muscle</tissue>
    </source>
</reference>
<comment type="caution">
    <text evidence="2">The sequence shown here is derived from an EMBL/GenBank/DDBJ whole genome shotgun (WGS) entry which is preliminary data.</text>
</comment>
<protein>
    <submittedName>
        <fullName evidence="2">Uncharacterized protein</fullName>
    </submittedName>
</protein>
<accession>A0AA89C310</accession>
<dbReference type="Proteomes" id="UP001186944">
    <property type="component" value="Unassembled WGS sequence"/>
</dbReference>
<proteinExistence type="predicted"/>
<keyword evidence="3" id="KW-1185">Reference proteome</keyword>
<feature type="coiled-coil region" evidence="1">
    <location>
        <begin position="214"/>
        <end position="248"/>
    </location>
</feature>
<evidence type="ECO:0000313" key="2">
    <source>
        <dbReference type="EMBL" id="KAK3097426.1"/>
    </source>
</evidence>
<organism evidence="2 3">
    <name type="scientific">Pinctada imbricata</name>
    <name type="common">Atlantic pearl-oyster</name>
    <name type="synonym">Pinctada martensii</name>
    <dbReference type="NCBI Taxonomy" id="66713"/>
    <lineage>
        <taxon>Eukaryota</taxon>
        <taxon>Metazoa</taxon>
        <taxon>Spiralia</taxon>
        <taxon>Lophotrochozoa</taxon>
        <taxon>Mollusca</taxon>
        <taxon>Bivalvia</taxon>
        <taxon>Autobranchia</taxon>
        <taxon>Pteriomorphia</taxon>
        <taxon>Pterioida</taxon>
        <taxon>Pterioidea</taxon>
        <taxon>Pteriidae</taxon>
        <taxon>Pinctada</taxon>
    </lineage>
</organism>